<gene>
    <name evidence="2" type="ORF">FY528_00845</name>
</gene>
<evidence type="ECO:0000313" key="3">
    <source>
        <dbReference type="Proteomes" id="UP000322791"/>
    </source>
</evidence>
<evidence type="ECO:0000313" key="2">
    <source>
        <dbReference type="EMBL" id="TYZ14308.1"/>
    </source>
</evidence>
<dbReference type="AlphaFoldDB" id="A0A5D6VHV0"/>
<dbReference type="Proteomes" id="UP000322791">
    <property type="component" value="Unassembled WGS sequence"/>
</dbReference>
<feature type="region of interest" description="Disordered" evidence="1">
    <location>
        <begin position="1"/>
        <end position="91"/>
    </location>
</feature>
<protein>
    <submittedName>
        <fullName evidence="2">Uncharacterized protein</fullName>
    </submittedName>
</protein>
<dbReference type="EMBL" id="VTHL01000001">
    <property type="protein sequence ID" value="TYZ14308.1"/>
    <property type="molecule type" value="Genomic_DNA"/>
</dbReference>
<sequence>MSQQQQPSDHDKHQSPEAAQNPQASTGGVIPGPDQDQNAAGNPEATTSTQENMGDGDGIRGGYGNAEQTNGMEGGEEPKPHNDLTRGGVGD</sequence>
<keyword evidence="3" id="KW-1185">Reference proteome</keyword>
<feature type="compositionally biased region" description="Gly residues" evidence="1">
    <location>
        <begin position="55"/>
        <end position="64"/>
    </location>
</feature>
<accession>A0A5D6VHV0</accession>
<comment type="caution">
    <text evidence="2">The sequence shown here is derived from an EMBL/GenBank/DDBJ whole genome shotgun (WGS) entry which is preliminary data.</text>
</comment>
<dbReference type="RefSeq" id="WP_149069092.1">
    <property type="nucleotide sequence ID" value="NZ_VTHL01000001.1"/>
</dbReference>
<feature type="compositionally biased region" description="Polar residues" evidence="1">
    <location>
        <begin position="35"/>
        <end position="52"/>
    </location>
</feature>
<reference evidence="2 3" key="1">
    <citation type="submission" date="2019-08" db="EMBL/GenBank/DDBJ databases">
        <authorList>
            <person name="Seo M.-J."/>
        </authorList>
    </citation>
    <scope>NUCLEOTIDE SEQUENCE [LARGE SCALE GENOMIC DNA]</scope>
    <source>
        <strain evidence="2 3">KIGAM108</strain>
    </source>
</reference>
<organism evidence="2 3">
    <name type="scientific">Hymenobacter lutimineralis</name>
    <dbReference type="NCBI Taxonomy" id="2606448"/>
    <lineage>
        <taxon>Bacteria</taxon>
        <taxon>Pseudomonadati</taxon>
        <taxon>Bacteroidota</taxon>
        <taxon>Cytophagia</taxon>
        <taxon>Cytophagales</taxon>
        <taxon>Hymenobacteraceae</taxon>
        <taxon>Hymenobacter</taxon>
    </lineage>
</organism>
<evidence type="ECO:0000256" key="1">
    <source>
        <dbReference type="SAM" id="MobiDB-lite"/>
    </source>
</evidence>
<name>A0A5D6VHV0_9BACT</name>
<proteinExistence type="predicted"/>
<feature type="compositionally biased region" description="Polar residues" evidence="1">
    <location>
        <begin position="17"/>
        <end position="26"/>
    </location>
</feature>